<dbReference type="RefSeq" id="WP_131999850.1">
    <property type="nucleotide sequence ID" value="NZ_SLWQ01000010.1"/>
</dbReference>
<dbReference type="Pfam" id="PF04972">
    <property type="entry name" value="BON"/>
    <property type="match status" value="1"/>
</dbReference>
<dbReference type="Proteomes" id="UP000294862">
    <property type="component" value="Unassembled WGS sequence"/>
</dbReference>
<evidence type="ECO:0000313" key="4">
    <source>
        <dbReference type="Proteomes" id="UP000294862"/>
    </source>
</evidence>
<dbReference type="InterPro" id="IPR007055">
    <property type="entry name" value="BON_dom"/>
</dbReference>
<dbReference type="EMBL" id="SLWQ01000010">
    <property type="protein sequence ID" value="TCO37313.1"/>
    <property type="molecule type" value="Genomic_DNA"/>
</dbReference>
<dbReference type="SMART" id="SM00749">
    <property type="entry name" value="BON"/>
    <property type="match status" value="1"/>
</dbReference>
<feature type="chain" id="PRO_5020328327" evidence="1">
    <location>
        <begin position="26"/>
        <end position="110"/>
    </location>
</feature>
<proteinExistence type="predicted"/>
<accession>A0A4R2I010</accession>
<name>A0A4R2I010_9GAMM</name>
<reference evidence="3 4" key="1">
    <citation type="journal article" date="2015" name="Stand. Genomic Sci.">
        <title>Genomic Encyclopedia of Bacterial and Archaeal Type Strains, Phase III: the genomes of soil and plant-associated and newly described type strains.</title>
        <authorList>
            <person name="Whitman W.B."/>
            <person name="Woyke T."/>
            <person name="Klenk H.P."/>
            <person name="Zhou Y."/>
            <person name="Lilburn T.G."/>
            <person name="Beck B.J."/>
            <person name="De Vos P."/>
            <person name="Vandamme P."/>
            <person name="Eisen J.A."/>
            <person name="Garrity G."/>
            <person name="Hugenholtz P."/>
            <person name="Kyrpides N.C."/>
        </authorList>
    </citation>
    <scope>NUCLEOTIDE SEQUENCE [LARGE SCALE GENOMIC DNA]</scope>
    <source>
        <strain evidence="3 4">A3</strain>
    </source>
</reference>
<feature type="signal peptide" evidence="1">
    <location>
        <begin position="1"/>
        <end position="25"/>
    </location>
</feature>
<dbReference type="PROSITE" id="PS50914">
    <property type="entry name" value="BON"/>
    <property type="match status" value="1"/>
</dbReference>
<dbReference type="PANTHER" id="PTHR34606">
    <property type="entry name" value="BON DOMAIN-CONTAINING PROTEIN"/>
    <property type="match status" value="1"/>
</dbReference>
<evidence type="ECO:0000313" key="3">
    <source>
        <dbReference type="EMBL" id="TCO37313.1"/>
    </source>
</evidence>
<dbReference type="PROSITE" id="PS51257">
    <property type="entry name" value="PROKAR_LIPOPROTEIN"/>
    <property type="match status" value="1"/>
</dbReference>
<gene>
    <name evidence="3" type="ORF">EV148_110124</name>
</gene>
<dbReference type="AlphaFoldDB" id="A0A4R2I010"/>
<dbReference type="InterPro" id="IPR051686">
    <property type="entry name" value="Lipoprotein_DolP"/>
</dbReference>
<comment type="caution">
    <text evidence="3">The sequence shown here is derived from an EMBL/GenBank/DDBJ whole genome shotgun (WGS) entry which is preliminary data.</text>
</comment>
<keyword evidence="4" id="KW-1185">Reference proteome</keyword>
<protein>
    <submittedName>
        <fullName evidence="3">Hyperosmotically inducible protein</fullName>
    </submittedName>
</protein>
<organism evidence="3 4">
    <name type="scientific">Dokdonella fugitiva</name>
    <dbReference type="NCBI Taxonomy" id="328517"/>
    <lineage>
        <taxon>Bacteria</taxon>
        <taxon>Pseudomonadati</taxon>
        <taxon>Pseudomonadota</taxon>
        <taxon>Gammaproteobacteria</taxon>
        <taxon>Lysobacterales</taxon>
        <taxon>Rhodanobacteraceae</taxon>
        <taxon>Dokdonella</taxon>
    </lineage>
</organism>
<feature type="domain" description="BON" evidence="2">
    <location>
        <begin position="42"/>
        <end position="110"/>
    </location>
</feature>
<keyword evidence="1" id="KW-0732">Signal</keyword>
<dbReference type="InterPro" id="IPR014004">
    <property type="entry name" value="Transpt-assoc_nodulatn_dom_bac"/>
</dbReference>
<dbReference type="PANTHER" id="PTHR34606:SF15">
    <property type="entry name" value="BON DOMAIN-CONTAINING PROTEIN"/>
    <property type="match status" value="1"/>
</dbReference>
<evidence type="ECO:0000259" key="2">
    <source>
        <dbReference type="PROSITE" id="PS50914"/>
    </source>
</evidence>
<dbReference type="OrthoDB" id="8910395at2"/>
<evidence type="ECO:0000256" key="1">
    <source>
        <dbReference type="SAM" id="SignalP"/>
    </source>
</evidence>
<dbReference type="Gene3D" id="3.30.1340.30">
    <property type="match status" value="1"/>
</dbReference>
<sequence length="110" mass="11280">MKKQIAVAVLTVACACGSGFVPALATTAHAEDASMNSDQPITDTWITTKVKAELATTDGVKSTDISVKTVDGKVILIGVLPTQAALDKAVAATRQVKGVKAIDDSGLKVK</sequence>